<accession>A0ACC2VL00</accession>
<reference evidence="1" key="1">
    <citation type="submission" date="2023-04" db="EMBL/GenBank/DDBJ databases">
        <title>Draft Genome sequencing of Naganishia species isolated from polar environments using Oxford Nanopore Technology.</title>
        <authorList>
            <person name="Leo P."/>
            <person name="Venkateswaran K."/>
        </authorList>
    </citation>
    <scope>NUCLEOTIDE SEQUENCE</scope>
    <source>
        <strain evidence="1">MNA-CCFEE 5423</strain>
    </source>
</reference>
<sequence>MESDGDDSDGVSKCKDDEFKLPRVMWVPDKAENQEDFLPRNKTPSCSNTNSSRRSTISGTSSNRTEAAPLSTTSARHLNASTTGLSTGQSSPNSPATDSLGSLMTQLGERFSRRNEARKKRAEMHEKLTSGKEQMNTSRMQQLGAQVGNGRVQQGDVTAQYLRKPPPFDQQNQPLTKQFLEPPLSREHIPDIKIISGSSSGHPAEKQRHPLARGDTNTNQHMNAATSAMRPTDTLSAQKRQKIGQSSFAETGAIKSMQKGIAIQQNSIHYIRQEHVMQQQPLPVKSTSKIHAMNRSAIPANQVTPAFRQQALISLPRPIAVEAPAVAEADNDIGQHHKSDTSFDSLNDMDGLFSGGGEEVEALFRACDGF</sequence>
<gene>
    <name evidence="1" type="ORF">QFC21_004107</name>
</gene>
<evidence type="ECO:0000313" key="1">
    <source>
        <dbReference type="EMBL" id="KAJ9099227.1"/>
    </source>
</evidence>
<organism evidence="1 2">
    <name type="scientific">Naganishia friedmannii</name>
    <dbReference type="NCBI Taxonomy" id="89922"/>
    <lineage>
        <taxon>Eukaryota</taxon>
        <taxon>Fungi</taxon>
        <taxon>Dikarya</taxon>
        <taxon>Basidiomycota</taxon>
        <taxon>Agaricomycotina</taxon>
        <taxon>Tremellomycetes</taxon>
        <taxon>Filobasidiales</taxon>
        <taxon>Filobasidiaceae</taxon>
        <taxon>Naganishia</taxon>
    </lineage>
</organism>
<proteinExistence type="predicted"/>
<dbReference type="Proteomes" id="UP001227268">
    <property type="component" value="Unassembled WGS sequence"/>
</dbReference>
<protein>
    <submittedName>
        <fullName evidence="1">Uncharacterized protein</fullName>
    </submittedName>
</protein>
<dbReference type="EMBL" id="JASBWT010000013">
    <property type="protein sequence ID" value="KAJ9099227.1"/>
    <property type="molecule type" value="Genomic_DNA"/>
</dbReference>
<name>A0ACC2VL00_9TREE</name>
<evidence type="ECO:0000313" key="2">
    <source>
        <dbReference type="Proteomes" id="UP001227268"/>
    </source>
</evidence>
<comment type="caution">
    <text evidence="1">The sequence shown here is derived from an EMBL/GenBank/DDBJ whole genome shotgun (WGS) entry which is preliminary data.</text>
</comment>
<keyword evidence="2" id="KW-1185">Reference proteome</keyword>